<evidence type="ECO:0000259" key="5">
    <source>
        <dbReference type="Pfam" id="PF00171"/>
    </source>
</evidence>
<reference evidence="6 7" key="1">
    <citation type="submission" date="2014-04" db="EMBL/GenBank/DDBJ databases">
        <authorList>
            <consortium name="DOE Joint Genome Institute"/>
            <person name="Kuo A."/>
            <person name="Girlanda M."/>
            <person name="Perotto S."/>
            <person name="Kohler A."/>
            <person name="Nagy L.G."/>
            <person name="Floudas D."/>
            <person name="Copeland A."/>
            <person name="Barry K.W."/>
            <person name="Cichocki N."/>
            <person name="Veneault-Fourrey C."/>
            <person name="LaButti K."/>
            <person name="Lindquist E.A."/>
            <person name="Lipzen A."/>
            <person name="Lundell T."/>
            <person name="Morin E."/>
            <person name="Murat C."/>
            <person name="Sun H."/>
            <person name="Tunlid A."/>
            <person name="Henrissat B."/>
            <person name="Grigoriev I.V."/>
            <person name="Hibbett D.S."/>
            <person name="Martin F."/>
            <person name="Nordberg H.P."/>
            <person name="Cantor M.N."/>
            <person name="Hua S.X."/>
        </authorList>
    </citation>
    <scope>NUCLEOTIDE SEQUENCE [LARGE SCALE GENOMIC DNA]</scope>
    <source>
        <strain evidence="6 7">MUT 4182</strain>
    </source>
</reference>
<dbReference type="GO" id="GO:0005737">
    <property type="term" value="C:cytoplasm"/>
    <property type="evidence" value="ECO:0007669"/>
    <property type="project" value="TreeGrafter"/>
</dbReference>
<dbReference type="STRING" id="1051891.A0A0C3KSR3"/>
<dbReference type="GO" id="GO:0004029">
    <property type="term" value="F:aldehyde dehydrogenase (NAD+) activity"/>
    <property type="evidence" value="ECO:0007669"/>
    <property type="project" value="TreeGrafter"/>
</dbReference>
<name>A0A0C3KSR3_9AGAM</name>
<organism evidence="6 7">
    <name type="scientific">Tulasnella calospora MUT 4182</name>
    <dbReference type="NCBI Taxonomy" id="1051891"/>
    <lineage>
        <taxon>Eukaryota</taxon>
        <taxon>Fungi</taxon>
        <taxon>Dikarya</taxon>
        <taxon>Basidiomycota</taxon>
        <taxon>Agaricomycotina</taxon>
        <taxon>Agaricomycetes</taxon>
        <taxon>Cantharellales</taxon>
        <taxon>Tulasnellaceae</taxon>
        <taxon>Tulasnella</taxon>
    </lineage>
</organism>
<feature type="active site" evidence="4">
    <location>
        <position position="225"/>
    </location>
</feature>
<dbReference type="SUPFAM" id="SSF53720">
    <property type="entry name" value="ALDH-like"/>
    <property type="match status" value="1"/>
</dbReference>
<dbReference type="InterPro" id="IPR016163">
    <property type="entry name" value="Ald_DH_C"/>
</dbReference>
<reference evidence="7" key="2">
    <citation type="submission" date="2015-01" db="EMBL/GenBank/DDBJ databases">
        <title>Evolutionary Origins and Diversification of the Mycorrhizal Mutualists.</title>
        <authorList>
            <consortium name="DOE Joint Genome Institute"/>
            <consortium name="Mycorrhizal Genomics Consortium"/>
            <person name="Kohler A."/>
            <person name="Kuo A."/>
            <person name="Nagy L.G."/>
            <person name="Floudas D."/>
            <person name="Copeland A."/>
            <person name="Barry K.W."/>
            <person name="Cichocki N."/>
            <person name="Veneault-Fourrey C."/>
            <person name="LaButti K."/>
            <person name="Lindquist E.A."/>
            <person name="Lipzen A."/>
            <person name="Lundell T."/>
            <person name="Morin E."/>
            <person name="Murat C."/>
            <person name="Riley R."/>
            <person name="Ohm R."/>
            <person name="Sun H."/>
            <person name="Tunlid A."/>
            <person name="Henrissat B."/>
            <person name="Grigoriev I.V."/>
            <person name="Hibbett D.S."/>
            <person name="Martin F."/>
        </authorList>
    </citation>
    <scope>NUCLEOTIDE SEQUENCE [LARGE SCALE GENOMIC DNA]</scope>
    <source>
        <strain evidence="7">MUT 4182</strain>
    </source>
</reference>
<accession>A0A0C3KSR3</accession>
<sequence length="503" mass="56256">MSSSTRTTPVLQYTPIDEIPKIHEHLKATYNSGRLRPLEYRKQQLLRLIHLVEDNYARFEETFKVDLGRHTLEVAAAELNNIVTDLMYLHDNFETWAQPQKPGFNLKFWAFNPVIRRVPKGVVLVVGPFNYPLLSTLCFLVTAIATGNACIVKMSELTPNVSSALTELLPRYLDKDLFRIVNGGIPETTAVLQLQWDHIVFTGSPAVARIIAAAAAKHLTPTTLELGGQCPVFCDPKMDMYLTARRLLWSKSLNAGQTCTTVNHIFVPYEAQDALAEAFARVYNEFFPEGPEKAAISTLVTDVAFKRIKGLLEKTKGEVVCGGQWEEGRRFIAPTVLKNVTVDDVVMESELFGPILPIVPIKDFQGAIDWTNSHSHPLAVYAFTDDPKFKEYVFNNTHSGQFVVNDTNIQAAIPTLPFGGVGESGYGMVKGHYIFDTLSHLRATCESPRFVDMVMGWRFPPYTVSRIRATEQDAKVKQAAALKPRVPPLNPGWGSALRSWMPF</sequence>
<dbReference type="InterPro" id="IPR016161">
    <property type="entry name" value="Ald_DH/histidinol_DH"/>
</dbReference>
<evidence type="ECO:0000256" key="2">
    <source>
        <dbReference type="ARBA" id="ARBA00023002"/>
    </source>
</evidence>
<evidence type="ECO:0000313" key="6">
    <source>
        <dbReference type="EMBL" id="KIO24518.1"/>
    </source>
</evidence>
<dbReference type="OrthoDB" id="440325at2759"/>
<dbReference type="AlphaFoldDB" id="A0A0C3KSR3"/>
<dbReference type="PANTHER" id="PTHR43570">
    <property type="entry name" value="ALDEHYDE DEHYDROGENASE"/>
    <property type="match status" value="1"/>
</dbReference>
<evidence type="ECO:0000313" key="7">
    <source>
        <dbReference type="Proteomes" id="UP000054248"/>
    </source>
</evidence>
<proteinExistence type="inferred from homology"/>
<dbReference type="Proteomes" id="UP000054248">
    <property type="component" value="Unassembled WGS sequence"/>
</dbReference>
<comment type="similarity">
    <text evidence="1 3">Belongs to the aldehyde dehydrogenase family.</text>
</comment>
<feature type="domain" description="Aldehyde dehydrogenase" evidence="5">
    <location>
        <begin position="27"/>
        <end position="441"/>
    </location>
</feature>
<evidence type="ECO:0000256" key="1">
    <source>
        <dbReference type="ARBA" id="ARBA00009986"/>
    </source>
</evidence>
<dbReference type="InterPro" id="IPR012394">
    <property type="entry name" value="Aldehyde_DH_NAD(P)"/>
</dbReference>
<feature type="active site" evidence="4">
    <location>
        <position position="259"/>
    </location>
</feature>
<protein>
    <recommendedName>
        <fullName evidence="3">Aldehyde dehydrogenase</fullName>
    </recommendedName>
</protein>
<dbReference type="EMBL" id="KN823060">
    <property type="protein sequence ID" value="KIO24518.1"/>
    <property type="molecule type" value="Genomic_DNA"/>
</dbReference>
<evidence type="ECO:0000256" key="4">
    <source>
        <dbReference type="PIRSR" id="PIRSR036492-1"/>
    </source>
</evidence>
<keyword evidence="2 3" id="KW-0560">Oxidoreductase</keyword>
<dbReference type="GO" id="GO:0006081">
    <property type="term" value="P:aldehyde metabolic process"/>
    <property type="evidence" value="ECO:0007669"/>
    <property type="project" value="InterPro"/>
</dbReference>
<keyword evidence="7" id="KW-1185">Reference proteome</keyword>
<dbReference type="InterPro" id="IPR016162">
    <property type="entry name" value="Ald_DH_N"/>
</dbReference>
<dbReference type="PIRSF" id="PIRSF036492">
    <property type="entry name" value="ALDH"/>
    <property type="match status" value="1"/>
</dbReference>
<dbReference type="PANTHER" id="PTHR43570:SF16">
    <property type="entry name" value="ALDEHYDE DEHYDROGENASE TYPE III, ISOFORM Q"/>
    <property type="match status" value="1"/>
</dbReference>
<dbReference type="Gene3D" id="3.40.309.10">
    <property type="entry name" value="Aldehyde Dehydrogenase, Chain A, domain 2"/>
    <property type="match status" value="1"/>
</dbReference>
<evidence type="ECO:0000256" key="3">
    <source>
        <dbReference type="PIRNR" id="PIRNR036492"/>
    </source>
</evidence>
<dbReference type="Pfam" id="PF00171">
    <property type="entry name" value="Aldedh"/>
    <property type="match status" value="1"/>
</dbReference>
<dbReference type="Gene3D" id="3.40.605.10">
    <property type="entry name" value="Aldehyde Dehydrogenase, Chain A, domain 1"/>
    <property type="match status" value="1"/>
</dbReference>
<dbReference type="HOGENOM" id="CLU_005391_3_1_1"/>
<gene>
    <name evidence="6" type="ORF">M407DRAFT_212553</name>
</gene>
<dbReference type="InterPro" id="IPR015590">
    <property type="entry name" value="Aldehyde_DH_dom"/>
</dbReference>